<gene>
    <name evidence="1" type="primary">AUGUSTUS-3.0.2_06325</name>
    <name evidence="1" type="ORF">TcasGA2_TC006325</name>
</gene>
<sequence length="144" mass="16265">MLSQNLEFWMSNLPQSLRQLPLIHLAIPGSHDSTTFAITKKSKISPDARNPIQYLKFLEPLLCPIMVKWSKTQSVNVIQQLNAGIRYFDLRIATKKGCGGFYFVHNLYSECVNGALAEIGQFLNTHKGEVRGITELLQPDVTNF</sequence>
<dbReference type="InterPro" id="IPR051057">
    <property type="entry name" value="PI-PLC_domain"/>
</dbReference>
<dbReference type="EMBL" id="KQ971361">
    <property type="protein sequence ID" value="KYB25796.1"/>
    <property type="molecule type" value="Genomic_DNA"/>
</dbReference>
<dbReference type="OMA" id="NEISMFL"/>
<dbReference type="Gene3D" id="3.20.20.190">
    <property type="entry name" value="Phosphatidylinositol (PI) phosphodiesterase"/>
    <property type="match status" value="1"/>
</dbReference>
<evidence type="ECO:0000313" key="1">
    <source>
        <dbReference type="EMBL" id="KYB25796.1"/>
    </source>
</evidence>
<dbReference type="InterPro" id="IPR017946">
    <property type="entry name" value="PLC-like_Pdiesterase_TIM-brl"/>
</dbReference>
<organism evidence="1 2">
    <name type="scientific">Tribolium castaneum</name>
    <name type="common">Red flour beetle</name>
    <dbReference type="NCBI Taxonomy" id="7070"/>
    <lineage>
        <taxon>Eukaryota</taxon>
        <taxon>Metazoa</taxon>
        <taxon>Ecdysozoa</taxon>
        <taxon>Arthropoda</taxon>
        <taxon>Hexapoda</taxon>
        <taxon>Insecta</taxon>
        <taxon>Pterygota</taxon>
        <taxon>Neoptera</taxon>
        <taxon>Endopterygota</taxon>
        <taxon>Coleoptera</taxon>
        <taxon>Polyphaga</taxon>
        <taxon>Cucujiformia</taxon>
        <taxon>Tenebrionidae</taxon>
        <taxon>Tenebrionidae incertae sedis</taxon>
        <taxon>Tribolium</taxon>
    </lineage>
</organism>
<evidence type="ECO:0000313" key="2">
    <source>
        <dbReference type="Proteomes" id="UP000007266"/>
    </source>
</evidence>
<protein>
    <submittedName>
        <fullName evidence="1">PI-PLC X domain-containing protein 3-like Protein</fullName>
    </submittedName>
</protein>
<reference evidence="1 2" key="1">
    <citation type="journal article" date="2008" name="Nature">
        <title>The genome of the model beetle and pest Tribolium castaneum.</title>
        <authorList>
            <consortium name="Tribolium Genome Sequencing Consortium"/>
            <person name="Richards S."/>
            <person name="Gibbs R.A."/>
            <person name="Weinstock G.M."/>
            <person name="Brown S.J."/>
            <person name="Denell R."/>
            <person name="Beeman R.W."/>
            <person name="Gibbs R."/>
            <person name="Beeman R.W."/>
            <person name="Brown S.J."/>
            <person name="Bucher G."/>
            <person name="Friedrich M."/>
            <person name="Grimmelikhuijzen C.J."/>
            <person name="Klingler M."/>
            <person name="Lorenzen M."/>
            <person name="Richards S."/>
            <person name="Roth S."/>
            <person name="Schroder R."/>
            <person name="Tautz D."/>
            <person name="Zdobnov E.M."/>
            <person name="Muzny D."/>
            <person name="Gibbs R.A."/>
            <person name="Weinstock G.M."/>
            <person name="Attaway T."/>
            <person name="Bell S."/>
            <person name="Buhay C.J."/>
            <person name="Chandrabose M.N."/>
            <person name="Chavez D."/>
            <person name="Clerk-Blankenburg K.P."/>
            <person name="Cree A."/>
            <person name="Dao M."/>
            <person name="Davis C."/>
            <person name="Chacko J."/>
            <person name="Dinh H."/>
            <person name="Dugan-Rocha S."/>
            <person name="Fowler G."/>
            <person name="Garner T.T."/>
            <person name="Garnes J."/>
            <person name="Gnirke A."/>
            <person name="Hawes A."/>
            <person name="Hernandez J."/>
            <person name="Hines S."/>
            <person name="Holder M."/>
            <person name="Hume J."/>
            <person name="Jhangiani S.N."/>
            <person name="Joshi V."/>
            <person name="Khan Z.M."/>
            <person name="Jackson L."/>
            <person name="Kovar C."/>
            <person name="Kowis A."/>
            <person name="Lee S."/>
            <person name="Lewis L.R."/>
            <person name="Margolis J."/>
            <person name="Morgan M."/>
            <person name="Nazareth L.V."/>
            <person name="Nguyen N."/>
            <person name="Okwuonu G."/>
            <person name="Parker D."/>
            <person name="Richards S."/>
            <person name="Ruiz S.J."/>
            <person name="Santibanez J."/>
            <person name="Savard J."/>
            <person name="Scherer S.E."/>
            <person name="Schneider B."/>
            <person name="Sodergren E."/>
            <person name="Tautz D."/>
            <person name="Vattahil S."/>
            <person name="Villasana D."/>
            <person name="White C.S."/>
            <person name="Wright R."/>
            <person name="Park Y."/>
            <person name="Beeman R.W."/>
            <person name="Lord J."/>
            <person name="Oppert B."/>
            <person name="Lorenzen M."/>
            <person name="Brown S."/>
            <person name="Wang L."/>
            <person name="Savard J."/>
            <person name="Tautz D."/>
            <person name="Richards S."/>
            <person name="Weinstock G."/>
            <person name="Gibbs R.A."/>
            <person name="Liu Y."/>
            <person name="Worley K."/>
            <person name="Weinstock G."/>
            <person name="Elsik C.G."/>
            <person name="Reese J.T."/>
            <person name="Elhaik E."/>
            <person name="Landan G."/>
            <person name="Graur D."/>
            <person name="Arensburger P."/>
            <person name="Atkinson P."/>
            <person name="Beeman R.W."/>
            <person name="Beidler J."/>
            <person name="Brown S.J."/>
            <person name="Demuth J.P."/>
            <person name="Drury D.W."/>
            <person name="Du Y.Z."/>
            <person name="Fujiwara H."/>
            <person name="Lorenzen M."/>
            <person name="Maselli V."/>
            <person name="Osanai M."/>
            <person name="Park Y."/>
            <person name="Robertson H.M."/>
            <person name="Tu Z."/>
            <person name="Wang J.J."/>
            <person name="Wang S."/>
            <person name="Richards S."/>
            <person name="Song H."/>
            <person name="Zhang L."/>
            <person name="Sodergren E."/>
            <person name="Werner D."/>
            <person name="Stanke M."/>
            <person name="Morgenstern B."/>
            <person name="Solovyev V."/>
            <person name="Kosarev P."/>
            <person name="Brown G."/>
            <person name="Chen H.C."/>
            <person name="Ermolaeva O."/>
            <person name="Hlavina W."/>
            <person name="Kapustin Y."/>
            <person name="Kiryutin B."/>
            <person name="Kitts P."/>
            <person name="Maglott D."/>
            <person name="Pruitt K."/>
            <person name="Sapojnikov V."/>
            <person name="Souvorov A."/>
            <person name="Mackey A.J."/>
            <person name="Waterhouse R.M."/>
            <person name="Wyder S."/>
            <person name="Zdobnov E.M."/>
            <person name="Zdobnov E.M."/>
            <person name="Wyder S."/>
            <person name="Kriventseva E.V."/>
            <person name="Kadowaki T."/>
            <person name="Bork P."/>
            <person name="Aranda M."/>
            <person name="Bao R."/>
            <person name="Beermann A."/>
            <person name="Berns N."/>
            <person name="Bolognesi R."/>
            <person name="Bonneton F."/>
            <person name="Bopp D."/>
            <person name="Brown S.J."/>
            <person name="Bucher G."/>
            <person name="Butts T."/>
            <person name="Chaumot A."/>
            <person name="Denell R.E."/>
            <person name="Ferrier D.E."/>
            <person name="Friedrich M."/>
            <person name="Gordon C.M."/>
            <person name="Jindra M."/>
            <person name="Klingler M."/>
            <person name="Lan Q."/>
            <person name="Lattorff H.M."/>
            <person name="Laudet V."/>
            <person name="von Levetsow C."/>
            <person name="Liu Z."/>
            <person name="Lutz R."/>
            <person name="Lynch J.A."/>
            <person name="da Fonseca R.N."/>
            <person name="Posnien N."/>
            <person name="Reuter R."/>
            <person name="Roth S."/>
            <person name="Savard J."/>
            <person name="Schinko J.B."/>
            <person name="Schmitt C."/>
            <person name="Schoppmeier M."/>
            <person name="Schroder R."/>
            <person name="Shippy T.D."/>
            <person name="Simonnet F."/>
            <person name="Marques-Souza H."/>
            <person name="Tautz D."/>
            <person name="Tomoyasu Y."/>
            <person name="Trauner J."/>
            <person name="Van der Zee M."/>
            <person name="Vervoort M."/>
            <person name="Wittkopp N."/>
            <person name="Wimmer E.A."/>
            <person name="Yang X."/>
            <person name="Jones A.K."/>
            <person name="Sattelle D.B."/>
            <person name="Ebert P.R."/>
            <person name="Nelson D."/>
            <person name="Scott J.G."/>
            <person name="Beeman R.W."/>
            <person name="Muthukrishnan S."/>
            <person name="Kramer K.J."/>
            <person name="Arakane Y."/>
            <person name="Beeman R.W."/>
            <person name="Zhu Q."/>
            <person name="Hogenkamp D."/>
            <person name="Dixit R."/>
            <person name="Oppert B."/>
            <person name="Jiang H."/>
            <person name="Zou Z."/>
            <person name="Marshall J."/>
            <person name="Elpidina E."/>
            <person name="Vinokurov K."/>
            <person name="Oppert C."/>
            <person name="Zou Z."/>
            <person name="Evans J."/>
            <person name="Lu Z."/>
            <person name="Zhao P."/>
            <person name="Sumathipala N."/>
            <person name="Altincicek B."/>
            <person name="Vilcinskas A."/>
            <person name="Williams M."/>
            <person name="Hultmark D."/>
            <person name="Hetru C."/>
            <person name="Jiang H."/>
            <person name="Grimmelikhuijzen C.J."/>
            <person name="Hauser F."/>
            <person name="Cazzamali G."/>
            <person name="Williamson M."/>
            <person name="Park Y."/>
            <person name="Li B."/>
            <person name="Tanaka Y."/>
            <person name="Predel R."/>
            <person name="Neupert S."/>
            <person name="Schachtner J."/>
            <person name="Verleyen P."/>
            <person name="Raible F."/>
            <person name="Bork P."/>
            <person name="Friedrich M."/>
            <person name="Walden K.K."/>
            <person name="Robertson H.M."/>
            <person name="Angeli S."/>
            <person name="Foret S."/>
            <person name="Bucher G."/>
            <person name="Schuetz S."/>
            <person name="Maleszka R."/>
            <person name="Wimmer E.A."/>
            <person name="Beeman R.W."/>
            <person name="Lorenzen M."/>
            <person name="Tomoyasu Y."/>
            <person name="Miller S.C."/>
            <person name="Grossmann D."/>
            <person name="Bucher G."/>
        </authorList>
    </citation>
    <scope>NUCLEOTIDE SEQUENCE [LARGE SCALE GENOMIC DNA]</scope>
    <source>
        <strain evidence="1 2">Georgia GA2</strain>
    </source>
</reference>
<dbReference type="PANTHER" id="PTHR13593:SF113">
    <property type="entry name" value="SI:DKEY-266F7.9"/>
    <property type="match status" value="1"/>
</dbReference>
<name>A0A139WCZ8_TRICA</name>
<reference evidence="1 2" key="2">
    <citation type="journal article" date="2010" name="Nucleic Acids Res.">
        <title>BeetleBase in 2010: revisions to provide comprehensive genomic information for Tribolium castaneum.</title>
        <authorList>
            <person name="Kim H.S."/>
            <person name="Murphy T."/>
            <person name="Xia J."/>
            <person name="Caragea D."/>
            <person name="Park Y."/>
            <person name="Beeman R.W."/>
            <person name="Lorenzen M.D."/>
            <person name="Butcher S."/>
            <person name="Manak J.R."/>
            <person name="Brown S.J."/>
        </authorList>
    </citation>
    <scope>GENOME REANNOTATION</scope>
    <source>
        <strain evidence="1 2">Georgia GA2</strain>
    </source>
</reference>
<accession>A0A139WCZ8</accession>
<dbReference type="AlphaFoldDB" id="A0A139WCZ8"/>
<dbReference type="GO" id="GO:0006629">
    <property type="term" value="P:lipid metabolic process"/>
    <property type="evidence" value="ECO:0007669"/>
    <property type="project" value="InterPro"/>
</dbReference>
<dbReference type="PANTHER" id="PTHR13593">
    <property type="match status" value="1"/>
</dbReference>
<dbReference type="GO" id="GO:0008081">
    <property type="term" value="F:phosphoric diester hydrolase activity"/>
    <property type="evidence" value="ECO:0007669"/>
    <property type="project" value="InterPro"/>
</dbReference>
<dbReference type="Proteomes" id="UP000007266">
    <property type="component" value="Linkage group 8"/>
</dbReference>
<keyword evidence="2" id="KW-1185">Reference proteome</keyword>
<dbReference type="SUPFAM" id="SSF51695">
    <property type="entry name" value="PLC-like phosphodiesterases"/>
    <property type="match status" value="1"/>
</dbReference>
<proteinExistence type="predicted"/>